<evidence type="ECO:0000313" key="4">
    <source>
        <dbReference type="Proteomes" id="UP000318693"/>
    </source>
</evidence>
<dbReference type="InterPro" id="IPR027051">
    <property type="entry name" value="XdhC_Rossmann_dom"/>
</dbReference>
<dbReference type="Pfam" id="PF02625">
    <property type="entry name" value="XdhC_CoxI"/>
    <property type="match status" value="1"/>
</dbReference>
<dbReference type="InterPro" id="IPR052698">
    <property type="entry name" value="MoCofactor_Util/Proc"/>
</dbReference>
<sequence>MRDILESIRSWTAPFAVATVVRTWKSSPRGPGAAMAVNADGEAVGSVSGGCVEGAVYEVCREVLESGEPQRVKYGVSDDDAFEVGLTCGGTIELFVQRLDPAAPDHLADLVAAVDAKRPTALATVAAAQEAGLIGRHVLLVDGVARGGTGDERLDAAIVDVASGLLEHGRNQMVHLGTHGERRMDELSVFVESFAPAPRMVVFGAIDFAAAVARIGSFLGYHVTVCDARPVFATRARFPEVDEIVVQWPHEYLQSIDVDERTVLCVLTHDPKFDIPLLVEALHGPAAYIGVMGSRRTHADRNAQLLEQGITQEQLARLRSPIGLDLGAHTPEETAVSIAAEIVAQRWGGTGRPLRDVETPIHREPAAVTARS</sequence>
<feature type="domain" description="XdhC Rossmann" evidence="2">
    <location>
        <begin position="200"/>
        <end position="342"/>
    </location>
</feature>
<dbReference type="Proteomes" id="UP000318693">
    <property type="component" value="Unassembled WGS sequence"/>
</dbReference>
<dbReference type="Gene3D" id="3.40.50.720">
    <property type="entry name" value="NAD(P)-binding Rossmann-like Domain"/>
    <property type="match status" value="1"/>
</dbReference>
<reference evidence="3 4" key="1">
    <citation type="submission" date="2019-07" db="EMBL/GenBank/DDBJ databases">
        <title>Georgenia wutianyii sp. nov. and Georgenia *** sp. nov. isolated from plateau pika (Ochotona curzoniae) in the Qinghai-Tibet plateau of China.</title>
        <authorList>
            <person name="Tian Z."/>
        </authorList>
    </citation>
    <scope>NUCLEOTIDE SEQUENCE [LARGE SCALE GENOMIC DNA]</scope>
    <source>
        <strain evidence="3 4">Z446</strain>
    </source>
</reference>
<keyword evidence="4" id="KW-1185">Reference proteome</keyword>
<dbReference type="Pfam" id="PF13478">
    <property type="entry name" value="XdhC_C"/>
    <property type="match status" value="1"/>
</dbReference>
<dbReference type="EMBL" id="VJXR01000008">
    <property type="protein sequence ID" value="TRW46567.1"/>
    <property type="molecule type" value="Genomic_DNA"/>
</dbReference>
<accession>A0A552WUZ3</accession>
<dbReference type="PANTHER" id="PTHR30388">
    <property type="entry name" value="ALDEHYDE OXIDOREDUCTASE MOLYBDENUM COFACTOR ASSEMBLY PROTEIN"/>
    <property type="match status" value="1"/>
</dbReference>
<dbReference type="AlphaFoldDB" id="A0A552WUZ3"/>
<dbReference type="InterPro" id="IPR003777">
    <property type="entry name" value="XdhC_CoxI"/>
</dbReference>
<evidence type="ECO:0000313" key="3">
    <source>
        <dbReference type="EMBL" id="TRW46567.1"/>
    </source>
</evidence>
<feature type="domain" description="XdhC- CoxI" evidence="1">
    <location>
        <begin position="14"/>
        <end position="75"/>
    </location>
</feature>
<evidence type="ECO:0000259" key="1">
    <source>
        <dbReference type="Pfam" id="PF02625"/>
    </source>
</evidence>
<comment type="caution">
    <text evidence="3">The sequence shown here is derived from an EMBL/GenBank/DDBJ whole genome shotgun (WGS) entry which is preliminary data.</text>
</comment>
<organism evidence="3 4">
    <name type="scientific">Georgenia yuyongxinii</name>
    <dbReference type="NCBI Taxonomy" id="2589797"/>
    <lineage>
        <taxon>Bacteria</taxon>
        <taxon>Bacillati</taxon>
        <taxon>Actinomycetota</taxon>
        <taxon>Actinomycetes</taxon>
        <taxon>Micrococcales</taxon>
        <taxon>Bogoriellaceae</taxon>
        <taxon>Georgenia</taxon>
    </lineage>
</organism>
<name>A0A552WUZ3_9MICO</name>
<dbReference type="RefSeq" id="WP_143417347.1">
    <property type="nucleotide sequence ID" value="NZ_VJXR01000008.1"/>
</dbReference>
<protein>
    <submittedName>
        <fullName evidence="3">XdhC family protein</fullName>
    </submittedName>
</protein>
<dbReference type="PANTHER" id="PTHR30388:SF4">
    <property type="entry name" value="MOLYBDENUM COFACTOR INSERTION CHAPERONE PAOD"/>
    <property type="match status" value="1"/>
</dbReference>
<proteinExistence type="predicted"/>
<evidence type="ECO:0000259" key="2">
    <source>
        <dbReference type="Pfam" id="PF13478"/>
    </source>
</evidence>
<gene>
    <name evidence="3" type="ORF">FJ693_04545</name>
</gene>